<evidence type="ECO:0000313" key="2">
    <source>
        <dbReference type="Proteomes" id="UP000014216"/>
    </source>
</evidence>
<name>S0G1S6_9BACT</name>
<organism evidence="1 2">
    <name type="scientific">Desulfotignum phosphitoxidans DSM 13687</name>
    <dbReference type="NCBI Taxonomy" id="1286635"/>
    <lineage>
        <taxon>Bacteria</taxon>
        <taxon>Pseudomonadati</taxon>
        <taxon>Thermodesulfobacteriota</taxon>
        <taxon>Desulfobacteria</taxon>
        <taxon>Desulfobacterales</taxon>
        <taxon>Desulfobacteraceae</taxon>
        <taxon>Desulfotignum</taxon>
    </lineage>
</organism>
<accession>S0G1S6</accession>
<dbReference type="Proteomes" id="UP000014216">
    <property type="component" value="Unassembled WGS sequence"/>
</dbReference>
<sequence length="66" mass="7609">MAISIAPKRFSQAEQGAFVVERFFTTDWMDIAHLKEPEAAFNRQVQLNTEIKRKESELKQLVKTGV</sequence>
<gene>
    <name evidence="1" type="ORF">Dpo_1c04190</name>
</gene>
<protein>
    <submittedName>
        <fullName evidence="1">Uncharacterized protein</fullName>
    </submittedName>
</protein>
<proteinExistence type="predicted"/>
<dbReference type="EMBL" id="APJX01000001">
    <property type="protein sequence ID" value="EMS81278.1"/>
    <property type="molecule type" value="Genomic_DNA"/>
</dbReference>
<dbReference type="AlphaFoldDB" id="S0G1S6"/>
<evidence type="ECO:0000313" key="1">
    <source>
        <dbReference type="EMBL" id="EMS81278.1"/>
    </source>
</evidence>
<keyword evidence="2" id="KW-1185">Reference proteome</keyword>
<reference evidence="1 2" key="1">
    <citation type="journal article" date="2013" name="Genome Announc.">
        <title>Draft Genome Sequence of Desulfotignum phosphitoxidans DSM 13687 Strain FiPS-3.</title>
        <authorList>
            <person name="Poehlein A."/>
            <person name="Daniel R."/>
            <person name="Simeonova D.D."/>
        </authorList>
    </citation>
    <scope>NUCLEOTIDE SEQUENCE [LARGE SCALE GENOMIC DNA]</scope>
    <source>
        <strain evidence="1 2">DSM 13687</strain>
    </source>
</reference>
<comment type="caution">
    <text evidence="1">The sequence shown here is derived from an EMBL/GenBank/DDBJ whole genome shotgun (WGS) entry which is preliminary data.</text>
</comment>